<feature type="non-terminal residue" evidence="4">
    <location>
        <position position="126"/>
    </location>
</feature>
<proteinExistence type="predicted"/>
<dbReference type="InterPro" id="IPR044156">
    <property type="entry name" value="Galectin-like"/>
</dbReference>
<dbReference type="Gene3D" id="2.60.120.200">
    <property type="match status" value="1"/>
</dbReference>
<evidence type="ECO:0000313" key="4">
    <source>
        <dbReference type="EMBL" id="KFO90878.1"/>
    </source>
</evidence>
<reference evidence="4 5" key="1">
    <citation type="submission" date="2014-04" db="EMBL/GenBank/DDBJ databases">
        <title>Genome evolution of avian class.</title>
        <authorList>
            <person name="Zhang G."/>
            <person name="Li C."/>
        </authorList>
    </citation>
    <scope>NUCLEOTIDE SEQUENCE [LARGE SCALE GENOMIC DNA]</scope>
    <source>
        <strain evidence="4">BGI_N320</strain>
    </source>
</reference>
<dbReference type="InterPro" id="IPR013320">
    <property type="entry name" value="ConA-like_dom_sf"/>
</dbReference>
<evidence type="ECO:0000256" key="1">
    <source>
        <dbReference type="ARBA" id="ARBA00022734"/>
    </source>
</evidence>
<dbReference type="SMART" id="SM00276">
    <property type="entry name" value="GLECT"/>
    <property type="match status" value="1"/>
</dbReference>
<dbReference type="Proteomes" id="UP000054064">
    <property type="component" value="Unassembled WGS sequence"/>
</dbReference>
<dbReference type="PANTHER" id="PTHR11346:SF104">
    <property type="entry name" value="GALECTIN-2"/>
    <property type="match status" value="1"/>
</dbReference>
<keyword evidence="1 2" id="KW-0430">Lectin</keyword>
<dbReference type="PANTHER" id="PTHR11346">
    <property type="entry name" value="GALECTIN"/>
    <property type="match status" value="1"/>
</dbReference>
<dbReference type="EMBL" id="KL525044">
    <property type="protein sequence ID" value="KFO90878.1"/>
    <property type="molecule type" value="Genomic_DNA"/>
</dbReference>
<keyword evidence="5" id="KW-1185">Reference proteome</keyword>
<dbReference type="GO" id="GO:0030246">
    <property type="term" value="F:carbohydrate binding"/>
    <property type="evidence" value="ECO:0007669"/>
    <property type="project" value="UniProtKB-UniRule"/>
</dbReference>
<name>A0A091HUD4_BUCRH</name>
<evidence type="ECO:0000313" key="5">
    <source>
        <dbReference type="Proteomes" id="UP000054064"/>
    </source>
</evidence>
<organism evidence="4 5">
    <name type="scientific">Buceros rhinoceros silvestris</name>
    <dbReference type="NCBI Taxonomy" id="175836"/>
    <lineage>
        <taxon>Eukaryota</taxon>
        <taxon>Metazoa</taxon>
        <taxon>Chordata</taxon>
        <taxon>Craniata</taxon>
        <taxon>Vertebrata</taxon>
        <taxon>Euteleostomi</taxon>
        <taxon>Archelosauria</taxon>
        <taxon>Archosauria</taxon>
        <taxon>Dinosauria</taxon>
        <taxon>Saurischia</taxon>
        <taxon>Theropoda</taxon>
        <taxon>Coelurosauria</taxon>
        <taxon>Aves</taxon>
        <taxon>Neognathae</taxon>
        <taxon>Neoaves</taxon>
        <taxon>Telluraves</taxon>
        <taxon>Coraciimorphae</taxon>
        <taxon>Bucerotiformes</taxon>
        <taxon>Bucerotidae</taxon>
        <taxon>Buceros</taxon>
    </lineage>
</organism>
<dbReference type="CDD" id="cd00070">
    <property type="entry name" value="GLECT"/>
    <property type="match status" value="1"/>
</dbReference>
<feature type="non-terminal residue" evidence="4">
    <location>
        <position position="1"/>
    </location>
</feature>
<protein>
    <recommendedName>
        <fullName evidence="2">Galectin</fullName>
    </recommendedName>
</protein>
<dbReference type="AlphaFoldDB" id="A0A091HUD4"/>
<feature type="domain" description="Galectin" evidence="3">
    <location>
        <begin position="1"/>
        <end position="126"/>
    </location>
</feature>
<dbReference type="InterPro" id="IPR001079">
    <property type="entry name" value="Galectin_CRD"/>
</dbReference>
<accession>A0A091HUD4</accession>
<sequence>FEILNLDMKCGDMLKIKGKVSEDADGFSINLGQSSSDLALHFNPRFNESAIVCNSMCSKTWQAEHRDNHLCFSKGSTIKIVIEMLADKFQVKLPDGHEVEFPNRHCYKKIEYMSIKGGFRVISFKL</sequence>
<gene>
    <name evidence="4" type="ORF">N320_00678</name>
</gene>
<evidence type="ECO:0000256" key="2">
    <source>
        <dbReference type="RuleBase" id="RU102079"/>
    </source>
</evidence>
<dbReference type="Pfam" id="PF00337">
    <property type="entry name" value="Gal-bind_lectin"/>
    <property type="match status" value="1"/>
</dbReference>
<evidence type="ECO:0000259" key="3">
    <source>
        <dbReference type="PROSITE" id="PS51304"/>
    </source>
</evidence>
<dbReference type="SUPFAM" id="SSF49899">
    <property type="entry name" value="Concanavalin A-like lectins/glucanases"/>
    <property type="match status" value="1"/>
</dbReference>
<dbReference type="FunFam" id="2.60.120.200:FF:000021">
    <property type="entry name" value="Galectin"/>
    <property type="match status" value="1"/>
</dbReference>
<dbReference type="PROSITE" id="PS51304">
    <property type="entry name" value="GALECTIN"/>
    <property type="match status" value="1"/>
</dbReference>
<dbReference type="SMART" id="SM00908">
    <property type="entry name" value="Gal-bind_lectin"/>
    <property type="match status" value="1"/>
</dbReference>